<dbReference type="EMBL" id="ABQC02000024">
    <property type="protein sequence ID" value="EDY93992.1"/>
    <property type="molecule type" value="Genomic_DNA"/>
</dbReference>
<reference evidence="1 2" key="2">
    <citation type="submission" date="2008-08" db="EMBL/GenBank/DDBJ databases">
        <authorList>
            <person name="Fulton L."/>
            <person name="Clifton S."/>
            <person name="Fulton B."/>
            <person name="Xu J."/>
            <person name="Minx P."/>
            <person name="Pepin K.H."/>
            <person name="Johnson M."/>
            <person name="Thiruvilangam P."/>
            <person name="Bhonagiri V."/>
            <person name="Nash W.E."/>
            <person name="Mardis E.R."/>
            <person name="Wilson R.K."/>
        </authorList>
    </citation>
    <scope>NUCLEOTIDE SEQUENCE [LARGE SCALE GENOMIC DNA]</scope>
    <source>
        <strain evidence="2">DSM 17135 / JCM 12973 / M2</strain>
    </source>
</reference>
<gene>
    <name evidence="1" type="ORF">BACPLE_03436</name>
</gene>
<comment type="caution">
    <text evidence="1">The sequence shown here is derived from an EMBL/GenBank/DDBJ whole genome shotgun (WGS) entry which is preliminary data.</text>
</comment>
<protein>
    <submittedName>
        <fullName evidence="1">Uncharacterized protein</fullName>
    </submittedName>
</protein>
<sequence length="62" mass="7268">MLPSSQPRLLQIFSARYLEFVPENTLKGDVALIVKIDNIALFSAKVRHFFKPDKRFRQNFSE</sequence>
<dbReference type="Proteomes" id="UP000003452">
    <property type="component" value="Unassembled WGS sequence"/>
</dbReference>
<evidence type="ECO:0000313" key="2">
    <source>
        <dbReference type="Proteomes" id="UP000003452"/>
    </source>
</evidence>
<dbReference type="HOGENOM" id="CLU_2894693_0_0_10"/>
<name>B5D343_PHOPM</name>
<accession>B5D343</accession>
<reference evidence="1 2" key="1">
    <citation type="submission" date="2008-08" db="EMBL/GenBank/DDBJ databases">
        <title>Draft genome sequence of Bacteroides plebeius (DSM 17135).</title>
        <authorList>
            <person name="Sudarsanam P."/>
            <person name="Ley R."/>
            <person name="Guruge J."/>
            <person name="Turnbaugh P.J."/>
            <person name="Mahowald M."/>
            <person name="Liep D."/>
            <person name="Gordon J."/>
        </authorList>
    </citation>
    <scope>NUCLEOTIDE SEQUENCE [LARGE SCALE GENOMIC DNA]</scope>
    <source>
        <strain evidence="2">DSM 17135 / JCM 12973 / M2</strain>
    </source>
</reference>
<dbReference type="AlphaFoldDB" id="B5D343"/>
<evidence type="ECO:0000313" key="1">
    <source>
        <dbReference type="EMBL" id="EDY93992.1"/>
    </source>
</evidence>
<organism evidence="1 2">
    <name type="scientific">Phocaeicola plebeius (strain DSM 17135 / JCM 12973 / CCUG 54634 / M2)</name>
    <name type="common">Bacteroides plebeius</name>
    <dbReference type="NCBI Taxonomy" id="484018"/>
    <lineage>
        <taxon>Bacteria</taxon>
        <taxon>Pseudomonadati</taxon>
        <taxon>Bacteroidota</taxon>
        <taxon>Bacteroidia</taxon>
        <taxon>Bacteroidales</taxon>
        <taxon>Bacteroidaceae</taxon>
        <taxon>Phocaeicola</taxon>
    </lineage>
</organism>
<proteinExistence type="predicted"/>